<gene>
    <name evidence="1" type="ORF">GCM10009798_29190</name>
</gene>
<organism evidence="1 2">
    <name type="scientific">Nocardioides panacihumi</name>
    <dbReference type="NCBI Taxonomy" id="400774"/>
    <lineage>
        <taxon>Bacteria</taxon>
        <taxon>Bacillati</taxon>
        <taxon>Actinomycetota</taxon>
        <taxon>Actinomycetes</taxon>
        <taxon>Propionibacteriales</taxon>
        <taxon>Nocardioidaceae</taxon>
        <taxon>Nocardioides</taxon>
    </lineage>
</organism>
<dbReference type="Proteomes" id="UP001500571">
    <property type="component" value="Unassembled WGS sequence"/>
</dbReference>
<reference evidence="1 2" key="1">
    <citation type="journal article" date="2019" name="Int. J. Syst. Evol. Microbiol.">
        <title>The Global Catalogue of Microorganisms (GCM) 10K type strain sequencing project: providing services to taxonomists for standard genome sequencing and annotation.</title>
        <authorList>
            <consortium name="The Broad Institute Genomics Platform"/>
            <consortium name="The Broad Institute Genome Sequencing Center for Infectious Disease"/>
            <person name="Wu L."/>
            <person name="Ma J."/>
        </authorList>
    </citation>
    <scope>NUCLEOTIDE SEQUENCE [LARGE SCALE GENOMIC DNA]</scope>
    <source>
        <strain evidence="1 2">JCM 15309</strain>
    </source>
</reference>
<keyword evidence="2" id="KW-1185">Reference proteome</keyword>
<name>A0ABN2RCY5_9ACTN</name>
<evidence type="ECO:0000313" key="1">
    <source>
        <dbReference type="EMBL" id="GAA1967016.1"/>
    </source>
</evidence>
<protein>
    <recommendedName>
        <fullName evidence="3">DUF5753 domain-containing protein</fullName>
    </recommendedName>
</protein>
<proteinExistence type="predicted"/>
<comment type="caution">
    <text evidence="1">The sequence shown here is derived from an EMBL/GenBank/DDBJ whole genome shotgun (WGS) entry which is preliminary data.</text>
</comment>
<accession>A0ABN2RCY5</accession>
<sequence length="110" mass="12422">MKPRVRRLFHMDSRSSQPGDAIRLIRELLVQDAMHDLDRPHVVLISDSSWETVTVIGPFPDAMAATVAADAQRAEDIRELGPSTSRSYLVSLLFPPTREVDRQALREDAR</sequence>
<evidence type="ECO:0000313" key="2">
    <source>
        <dbReference type="Proteomes" id="UP001500571"/>
    </source>
</evidence>
<evidence type="ECO:0008006" key="3">
    <source>
        <dbReference type="Google" id="ProtNLM"/>
    </source>
</evidence>
<dbReference type="EMBL" id="BAAAPB010000003">
    <property type="protein sequence ID" value="GAA1967016.1"/>
    <property type="molecule type" value="Genomic_DNA"/>
</dbReference>